<organism evidence="2 3">
    <name type="scientific">Streptomyces triculaminicus</name>
    <dbReference type="NCBI Taxonomy" id="2816232"/>
    <lineage>
        <taxon>Bacteria</taxon>
        <taxon>Bacillati</taxon>
        <taxon>Actinomycetota</taxon>
        <taxon>Actinomycetes</taxon>
        <taxon>Kitasatosporales</taxon>
        <taxon>Streptomycetaceae</taxon>
        <taxon>Streptomyces</taxon>
    </lineage>
</organism>
<accession>A0A939FPW7</accession>
<evidence type="ECO:0000313" key="2">
    <source>
        <dbReference type="EMBL" id="MBO0654498.1"/>
    </source>
</evidence>
<dbReference type="InterPro" id="IPR007048">
    <property type="entry name" value="IraD/Gp25-like"/>
</dbReference>
<name>A0A939FPW7_9ACTN</name>
<reference evidence="2" key="1">
    <citation type="submission" date="2021-03" db="EMBL/GenBank/DDBJ databases">
        <title>Streptomyces strains.</title>
        <authorList>
            <person name="Lund M.B."/>
            <person name="Toerring T."/>
        </authorList>
    </citation>
    <scope>NUCLEOTIDE SEQUENCE</scope>
    <source>
        <strain evidence="2">JCM 4242</strain>
    </source>
</reference>
<dbReference type="RefSeq" id="WP_086575113.1">
    <property type="nucleotide sequence ID" value="NZ_JAFMOF010000002.1"/>
</dbReference>
<gene>
    <name evidence="2" type="ORF">J1792_17425</name>
</gene>
<dbReference type="EMBL" id="JAFMOF010000002">
    <property type="protein sequence ID" value="MBO0654498.1"/>
    <property type="molecule type" value="Genomic_DNA"/>
</dbReference>
<evidence type="ECO:0000259" key="1">
    <source>
        <dbReference type="Pfam" id="PF04965"/>
    </source>
</evidence>
<keyword evidence="3" id="KW-1185">Reference proteome</keyword>
<dbReference type="Gene3D" id="3.10.450.40">
    <property type="match status" value="1"/>
</dbReference>
<dbReference type="AlphaFoldDB" id="A0A939FPW7"/>
<dbReference type="Pfam" id="PF04965">
    <property type="entry name" value="GPW_gp25"/>
    <property type="match status" value="1"/>
</dbReference>
<proteinExistence type="predicted"/>
<feature type="domain" description="IraD/Gp25-like" evidence="1">
    <location>
        <begin position="21"/>
        <end position="107"/>
    </location>
</feature>
<dbReference type="Proteomes" id="UP000664781">
    <property type="component" value="Unassembled WGS sequence"/>
</dbReference>
<protein>
    <submittedName>
        <fullName evidence="2">GPW/gp25 family protein</fullName>
    </submittedName>
</protein>
<sequence length="119" mass="13058">MTHIGAPLRIDTSGRTAAVAGEDYIRSLVREVLFTQPGERVNRPDFGSGLLQLVLAPADETLAATTQLTVHSALQRWLGDLIEVGAVEVRAEQETLRVLVAYTVRGSDRRVVEEFGWSL</sequence>
<comment type="caution">
    <text evidence="2">The sequence shown here is derived from an EMBL/GenBank/DDBJ whole genome shotgun (WGS) entry which is preliminary data.</text>
</comment>
<evidence type="ECO:0000313" key="3">
    <source>
        <dbReference type="Proteomes" id="UP000664781"/>
    </source>
</evidence>
<dbReference type="SUPFAM" id="SSF160719">
    <property type="entry name" value="gpW/gp25-like"/>
    <property type="match status" value="1"/>
</dbReference>